<proteinExistence type="predicted"/>
<sequence length="374" mass="44999">MDKVKVIIWGCGNLAKLAFKSLEENKVSFLGFTSNNNKDRENVHRYIDKKELSKIKFDYILIASQYHVEIIEEIMKLGIDASKVINFFKIHNRNFKLINYLNLKEEVDAVAIGMSYGECGINPEFLSFKLFNLALSSQDIYYDDKTLRYLIEKKKIRKVIFELPYYILNYDLSRTKNMDLCYTNYYYIFNDLHSYDKVDFNLNEFLIYENIINEKVYNDRFNEFYCSGNFEREFRIYDEIMAKESIQEVENFGDDIIKNYKLYFVRQYKDTIEENKGILEGLLGFLNKQGVNVYFVVTPSLLRYNNDIFLESKNKFHEYMGDLKEKYKFDLYDFFEDEDFKYADFKDYTHLNYNGSKKFTKKLNRKLKNNLEEL</sequence>
<dbReference type="SUPFAM" id="SSF52266">
    <property type="entry name" value="SGNH hydrolase"/>
    <property type="match status" value="1"/>
</dbReference>
<dbReference type="AlphaFoldDB" id="A0A1M6AZK4"/>
<dbReference type="RefSeq" id="WP_072984419.1">
    <property type="nucleotide sequence ID" value="NZ_FQZB01000003.1"/>
</dbReference>
<dbReference type="Gene3D" id="3.40.50.720">
    <property type="entry name" value="NAD(P)-binding Rossmann-like Domain"/>
    <property type="match status" value="1"/>
</dbReference>
<evidence type="ECO:0000313" key="1">
    <source>
        <dbReference type="EMBL" id="SHI41944.1"/>
    </source>
</evidence>
<dbReference type="EMBL" id="FQZB01000003">
    <property type="protein sequence ID" value="SHI41944.1"/>
    <property type="molecule type" value="Genomic_DNA"/>
</dbReference>
<organism evidence="1 2">
    <name type="scientific">Clostridium cavendishii DSM 21758</name>
    <dbReference type="NCBI Taxonomy" id="1121302"/>
    <lineage>
        <taxon>Bacteria</taxon>
        <taxon>Bacillati</taxon>
        <taxon>Bacillota</taxon>
        <taxon>Clostridia</taxon>
        <taxon>Eubacteriales</taxon>
        <taxon>Clostridiaceae</taxon>
        <taxon>Clostridium</taxon>
    </lineage>
</organism>
<name>A0A1M6AZK4_9CLOT</name>
<dbReference type="STRING" id="1121302.SAMN02745163_00219"/>
<accession>A0A1M6AZK4</accession>
<evidence type="ECO:0000313" key="2">
    <source>
        <dbReference type="Proteomes" id="UP000184310"/>
    </source>
</evidence>
<dbReference type="Proteomes" id="UP000184310">
    <property type="component" value="Unassembled WGS sequence"/>
</dbReference>
<gene>
    <name evidence="1" type="ORF">SAMN02745163_00219</name>
</gene>
<keyword evidence="2" id="KW-1185">Reference proteome</keyword>
<reference evidence="1 2" key="1">
    <citation type="submission" date="2016-11" db="EMBL/GenBank/DDBJ databases">
        <authorList>
            <person name="Jaros S."/>
            <person name="Januszkiewicz K."/>
            <person name="Wedrychowicz H."/>
        </authorList>
    </citation>
    <scope>NUCLEOTIDE SEQUENCE [LARGE SCALE GENOMIC DNA]</scope>
    <source>
        <strain evidence="1 2">DSM 21758</strain>
    </source>
</reference>
<dbReference type="OrthoDB" id="1885963at2"/>
<protein>
    <submittedName>
        <fullName evidence="1">Uncharacterized protein</fullName>
    </submittedName>
</protein>